<feature type="domain" description="C3H1-type" evidence="6">
    <location>
        <begin position="188"/>
        <end position="218"/>
    </location>
</feature>
<dbReference type="GO" id="GO:0005829">
    <property type="term" value="C:cytosol"/>
    <property type="evidence" value="ECO:0007669"/>
    <property type="project" value="TreeGrafter"/>
</dbReference>
<dbReference type="EMBL" id="UYYB01003142">
    <property type="protein sequence ID" value="VDM66558.1"/>
    <property type="molecule type" value="Genomic_DNA"/>
</dbReference>
<keyword evidence="8" id="KW-1185">Reference proteome</keyword>
<dbReference type="OrthoDB" id="410307at2759"/>
<evidence type="ECO:0000259" key="6">
    <source>
        <dbReference type="PROSITE" id="PS50103"/>
    </source>
</evidence>
<proteinExistence type="predicted"/>
<dbReference type="Gene3D" id="4.10.1000.10">
    <property type="entry name" value="Zinc finger, CCCH-type"/>
    <property type="match status" value="2"/>
</dbReference>
<evidence type="ECO:0000256" key="5">
    <source>
        <dbReference type="PROSITE-ProRule" id="PRU00723"/>
    </source>
</evidence>
<feature type="zinc finger region" description="C3H1-type" evidence="5">
    <location>
        <begin position="145"/>
        <end position="173"/>
    </location>
</feature>
<name>A0A3P7KDE1_STRVU</name>
<dbReference type="Pfam" id="PF00642">
    <property type="entry name" value="zf-CCCH"/>
    <property type="match status" value="2"/>
</dbReference>
<protein>
    <recommendedName>
        <fullName evidence="6">C3H1-type domain-containing protein</fullName>
    </recommendedName>
</protein>
<dbReference type="GO" id="GO:0043186">
    <property type="term" value="C:P granule"/>
    <property type="evidence" value="ECO:0007669"/>
    <property type="project" value="UniProtKB-ARBA"/>
</dbReference>
<gene>
    <name evidence="7" type="ORF">SVUK_LOCUS1556</name>
</gene>
<accession>A0A3P7KDE1</accession>
<evidence type="ECO:0000256" key="2">
    <source>
        <dbReference type="ARBA" id="ARBA00022737"/>
    </source>
</evidence>
<dbReference type="AlphaFoldDB" id="A0A3P7KDE1"/>
<dbReference type="PANTHER" id="PTHR12547">
    <property type="entry name" value="CCCH ZINC FINGER/TIS11-RELATED"/>
    <property type="match status" value="1"/>
</dbReference>
<dbReference type="InterPro" id="IPR000571">
    <property type="entry name" value="Znf_CCCH"/>
</dbReference>
<dbReference type="Proteomes" id="UP000270094">
    <property type="component" value="Unassembled WGS sequence"/>
</dbReference>
<dbReference type="GO" id="GO:0008270">
    <property type="term" value="F:zinc ion binding"/>
    <property type="evidence" value="ECO:0007669"/>
    <property type="project" value="UniProtKB-KW"/>
</dbReference>
<sequence length="347" mass="38995">MPSPTAQVYYSVPAATPAATAATPIFYSPEMYMQPAIAMTPQIAQPHTVIPAEMSKPKSAVRPLSTSTPLPTEFAQIPPQMGTQMQYPGNVPLKYHRNVDHDDVLANLSRISVVSEEHEITVEAVNEREYDRPIRQRRPAPPSSNYKTKMCMTYASGRQCDMGNRCKFAHGPEELRTAEIPQRPPNSRYKTKLCKNFGPYSSNYCPYGLRCEFIHPSDKEYALLVNFSGSFLKYAFFQHWLIQCSGQARPGRNMASGGTSQNMCDVTPEAVCEPPVAVTRSAVKPAAEKILLKNRNIAGYVCFLEFFFIVKLFWETGLFKVRATLILNSHSGNSHYLRFPVVSYFEI</sequence>
<feature type="domain" description="C3H1-type" evidence="6">
    <location>
        <begin position="145"/>
        <end position="173"/>
    </location>
</feature>
<dbReference type="PANTHER" id="PTHR12547:SF18">
    <property type="entry name" value="PROTEIN TIS11"/>
    <property type="match status" value="1"/>
</dbReference>
<dbReference type="GO" id="GO:0010468">
    <property type="term" value="P:regulation of gene expression"/>
    <property type="evidence" value="ECO:0007669"/>
    <property type="project" value="UniProtKB-ARBA"/>
</dbReference>
<evidence type="ECO:0000256" key="3">
    <source>
        <dbReference type="ARBA" id="ARBA00022771"/>
    </source>
</evidence>
<dbReference type="FunFam" id="4.10.1000.10:FF:000003">
    <property type="entry name" value="Zinc finger CCCH domain-containing protein"/>
    <property type="match status" value="1"/>
</dbReference>
<organism evidence="7 8">
    <name type="scientific">Strongylus vulgaris</name>
    <name type="common">Blood worm</name>
    <dbReference type="NCBI Taxonomy" id="40348"/>
    <lineage>
        <taxon>Eukaryota</taxon>
        <taxon>Metazoa</taxon>
        <taxon>Ecdysozoa</taxon>
        <taxon>Nematoda</taxon>
        <taxon>Chromadorea</taxon>
        <taxon>Rhabditida</taxon>
        <taxon>Rhabditina</taxon>
        <taxon>Rhabditomorpha</taxon>
        <taxon>Strongyloidea</taxon>
        <taxon>Strongylidae</taxon>
        <taxon>Strongylus</taxon>
    </lineage>
</organism>
<evidence type="ECO:0000256" key="1">
    <source>
        <dbReference type="ARBA" id="ARBA00022723"/>
    </source>
</evidence>
<dbReference type="GO" id="GO:0003730">
    <property type="term" value="F:mRNA 3'-UTR binding"/>
    <property type="evidence" value="ECO:0007669"/>
    <property type="project" value="TreeGrafter"/>
</dbReference>
<dbReference type="InterPro" id="IPR036855">
    <property type="entry name" value="Znf_CCCH_sf"/>
</dbReference>
<evidence type="ECO:0000313" key="7">
    <source>
        <dbReference type="EMBL" id="VDM66558.1"/>
    </source>
</evidence>
<dbReference type="GO" id="GO:0051252">
    <property type="term" value="P:regulation of RNA metabolic process"/>
    <property type="evidence" value="ECO:0007669"/>
    <property type="project" value="UniProtKB-ARBA"/>
</dbReference>
<evidence type="ECO:0000313" key="8">
    <source>
        <dbReference type="Proteomes" id="UP000270094"/>
    </source>
</evidence>
<dbReference type="SUPFAM" id="SSF90229">
    <property type="entry name" value="CCCH zinc finger"/>
    <property type="match status" value="2"/>
</dbReference>
<dbReference type="FunFam" id="4.10.1000.10:FF:000018">
    <property type="entry name" value="Zinc finger protein"/>
    <property type="match status" value="1"/>
</dbReference>
<keyword evidence="4 5" id="KW-0862">Zinc</keyword>
<dbReference type="InterPro" id="IPR045877">
    <property type="entry name" value="ZFP36-like"/>
</dbReference>
<keyword evidence="2" id="KW-0677">Repeat</keyword>
<reference evidence="7 8" key="1">
    <citation type="submission" date="2018-11" db="EMBL/GenBank/DDBJ databases">
        <authorList>
            <consortium name="Pathogen Informatics"/>
        </authorList>
    </citation>
    <scope>NUCLEOTIDE SEQUENCE [LARGE SCALE GENOMIC DNA]</scope>
</reference>
<dbReference type="SMART" id="SM00356">
    <property type="entry name" value="ZnF_C3H1"/>
    <property type="match status" value="2"/>
</dbReference>
<keyword evidence="3 5" id="KW-0863">Zinc-finger</keyword>
<evidence type="ECO:0000256" key="4">
    <source>
        <dbReference type="ARBA" id="ARBA00022833"/>
    </source>
</evidence>
<feature type="zinc finger region" description="C3H1-type" evidence="5">
    <location>
        <begin position="188"/>
        <end position="218"/>
    </location>
</feature>
<dbReference type="PROSITE" id="PS50103">
    <property type="entry name" value="ZF_C3H1"/>
    <property type="match status" value="2"/>
</dbReference>
<keyword evidence="1 5" id="KW-0479">Metal-binding</keyword>